<organism evidence="2 3">
    <name type="scientific">Prunus yedoensis var. nudiflora</name>
    <dbReference type="NCBI Taxonomy" id="2094558"/>
    <lineage>
        <taxon>Eukaryota</taxon>
        <taxon>Viridiplantae</taxon>
        <taxon>Streptophyta</taxon>
        <taxon>Embryophyta</taxon>
        <taxon>Tracheophyta</taxon>
        <taxon>Spermatophyta</taxon>
        <taxon>Magnoliopsida</taxon>
        <taxon>eudicotyledons</taxon>
        <taxon>Gunneridae</taxon>
        <taxon>Pentapetalae</taxon>
        <taxon>rosids</taxon>
        <taxon>fabids</taxon>
        <taxon>Rosales</taxon>
        <taxon>Rosaceae</taxon>
        <taxon>Amygdaloideae</taxon>
        <taxon>Amygdaleae</taxon>
        <taxon>Prunus</taxon>
    </lineage>
</organism>
<keyword evidence="1" id="KW-0812">Transmembrane</keyword>
<keyword evidence="3" id="KW-1185">Reference proteome</keyword>
<keyword evidence="1" id="KW-0472">Membrane</keyword>
<feature type="transmembrane region" description="Helical" evidence="1">
    <location>
        <begin position="41"/>
        <end position="58"/>
    </location>
</feature>
<evidence type="ECO:0000313" key="2">
    <source>
        <dbReference type="EMBL" id="PQQ19632.1"/>
    </source>
</evidence>
<feature type="transmembrane region" description="Helical" evidence="1">
    <location>
        <begin position="64"/>
        <end position="86"/>
    </location>
</feature>
<comment type="caution">
    <text evidence="2">The sequence shown here is derived from an EMBL/GenBank/DDBJ whole genome shotgun (WGS) entry which is preliminary data.</text>
</comment>
<protein>
    <submittedName>
        <fullName evidence="2">Uncharacterized protein</fullName>
    </submittedName>
</protein>
<accession>A0A314ZDF7</accession>
<sequence length="94" mass="9939">MMTPKASPPNQVGASHHQFIFACLCLPPKAKAKTTEKSHELLALITGAAVFGLLVADVDGIDAVLVVACVVSHGNMSTGYLFVFCFKEGCFRVA</sequence>
<reference evidence="2 3" key="1">
    <citation type="submission" date="2018-02" db="EMBL/GenBank/DDBJ databases">
        <title>Draft genome of wild Prunus yedoensis var. nudiflora.</title>
        <authorList>
            <person name="Baek S."/>
            <person name="Kim J.-H."/>
            <person name="Choi K."/>
            <person name="Kim G.-B."/>
            <person name="Cho A."/>
            <person name="Jang H."/>
            <person name="Shin C.-H."/>
            <person name="Yu H.-J."/>
            <person name="Mun J.-H."/>
        </authorList>
    </citation>
    <scope>NUCLEOTIDE SEQUENCE [LARGE SCALE GENOMIC DNA]</scope>
    <source>
        <strain evidence="3">cv. Jeju island</strain>
        <tissue evidence="2">Leaf</tissue>
    </source>
</reference>
<dbReference type="Proteomes" id="UP000250321">
    <property type="component" value="Unassembled WGS sequence"/>
</dbReference>
<evidence type="ECO:0000256" key="1">
    <source>
        <dbReference type="SAM" id="Phobius"/>
    </source>
</evidence>
<gene>
    <name evidence="2" type="ORF">Pyn_22563</name>
</gene>
<dbReference type="EMBL" id="PJQY01000060">
    <property type="protein sequence ID" value="PQQ19632.1"/>
    <property type="molecule type" value="Genomic_DNA"/>
</dbReference>
<dbReference type="PROSITE" id="PS51257">
    <property type="entry name" value="PROKAR_LIPOPROTEIN"/>
    <property type="match status" value="1"/>
</dbReference>
<dbReference type="AlphaFoldDB" id="A0A314ZDF7"/>
<evidence type="ECO:0000313" key="3">
    <source>
        <dbReference type="Proteomes" id="UP000250321"/>
    </source>
</evidence>
<keyword evidence="1" id="KW-1133">Transmembrane helix</keyword>
<name>A0A314ZDF7_PRUYE</name>
<proteinExistence type="predicted"/>